<feature type="domain" description="PHD-type" evidence="11">
    <location>
        <begin position="263"/>
        <end position="312"/>
    </location>
</feature>
<dbReference type="SMART" id="SM00249">
    <property type="entry name" value="PHD"/>
    <property type="match status" value="1"/>
</dbReference>
<comment type="similarity">
    <text evidence="2 9">Belongs to the ING family.</text>
</comment>
<dbReference type="PANTHER" id="PTHR10333:SF89">
    <property type="entry name" value="INHIBITOR OF GROWTH PROTEIN"/>
    <property type="match status" value="1"/>
</dbReference>
<dbReference type="Gene3D" id="3.30.40.10">
    <property type="entry name" value="Zinc/RING finger domain, C3HC4 (zinc finger)"/>
    <property type="match status" value="1"/>
</dbReference>
<dbReference type="CDD" id="cd15584">
    <property type="entry name" value="PHD_ING1_2"/>
    <property type="match status" value="1"/>
</dbReference>
<evidence type="ECO:0000256" key="5">
    <source>
        <dbReference type="ARBA" id="ARBA00022833"/>
    </source>
</evidence>
<keyword evidence="6 9" id="KW-0539">Nucleus</keyword>
<dbReference type="FunFam" id="3.30.40.10:FF:000021">
    <property type="entry name" value="Inhibitor of growth 2b"/>
    <property type="match status" value="1"/>
</dbReference>
<feature type="region of interest" description="Disordered" evidence="10">
    <location>
        <begin position="119"/>
        <end position="175"/>
    </location>
</feature>
<feature type="binding site" evidence="7">
    <location>
        <position position="290"/>
    </location>
    <ligand>
        <name>Zn(2+)</name>
        <dbReference type="ChEBI" id="CHEBI:29105"/>
        <label>1</label>
    </ligand>
</feature>
<dbReference type="GeneID" id="106174613"/>
<evidence type="ECO:0000313" key="12">
    <source>
        <dbReference type="Proteomes" id="UP000085678"/>
    </source>
</evidence>
<comment type="subcellular location">
    <subcellularLocation>
        <location evidence="1 9">Nucleus</location>
    </subcellularLocation>
</comment>
<evidence type="ECO:0000256" key="4">
    <source>
        <dbReference type="ARBA" id="ARBA00022771"/>
    </source>
</evidence>
<reference evidence="13" key="1">
    <citation type="submission" date="2025-08" db="UniProtKB">
        <authorList>
            <consortium name="RefSeq"/>
        </authorList>
    </citation>
    <scope>IDENTIFICATION</scope>
    <source>
        <tissue evidence="13">Gonads</tissue>
    </source>
</reference>
<feature type="binding site" evidence="7">
    <location>
        <position position="279"/>
    </location>
    <ligand>
        <name>Zn(2+)</name>
        <dbReference type="ChEBI" id="CHEBI:29105"/>
        <label>2</label>
    </ligand>
</feature>
<dbReference type="RefSeq" id="XP_023931124.1">
    <property type="nucleotide sequence ID" value="XM_024075356.1"/>
</dbReference>
<feature type="binding site" evidence="7">
    <location>
        <position position="306"/>
    </location>
    <ligand>
        <name>Zn(2+)</name>
        <dbReference type="ChEBI" id="CHEBI:29105"/>
        <label>2</label>
    </ligand>
</feature>
<protein>
    <recommendedName>
        <fullName evidence="9">Inhibitor of growth protein</fullName>
    </recommendedName>
</protein>
<sequence length="322" mass="36749">MSLLNQAAVEALCSATYLDNYLDCLDSLPDDLQRVISQMRELDAQTIDIMNDLEHHHENYQNENDVNSVKRSIIQVQRCLIKTTEIGDEKLHLVSQIIEFIENRTRQLEQDLENLDSVLSPVQAPSAGKTDNTKTSSKSSVGKDPSSHMILDHRDDTQMSNKSNSSTSVKKEKKEISSATSIAATVAAVAAGTTTPITSDVEPKMEKVMQKRQRRQKRERTESVSKEEEKKEEKEKVKKKKKRKVKKEKEDQRIENPIDPEEPTFCLCDQISYGEMIACDNEQCEIEWFHFNCVQLSTKPKGKWFCPNCRGDKSNVKRADLK</sequence>
<dbReference type="SUPFAM" id="SSF57903">
    <property type="entry name" value="FYVE/PHD zinc finger"/>
    <property type="match status" value="1"/>
</dbReference>
<accession>A0A2R2MLP8</accession>
<dbReference type="InterPro" id="IPR001965">
    <property type="entry name" value="Znf_PHD"/>
</dbReference>
<evidence type="ECO:0000256" key="9">
    <source>
        <dbReference type="RuleBase" id="RU361213"/>
    </source>
</evidence>
<dbReference type="Proteomes" id="UP000085678">
    <property type="component" value="Unplaced"/>
</dbReference>
<keyword evidence="12" id="KW-1185">Reference proteome</keyword>
<dbReference type="Gene3D" id="6.10.140.1740">
    <property type="match status" value="1"/>
</dbReference>
<evidence type="ECO:0000256" key="10">
    <source>
        <dbReference type="SAM" id="MobiDB-lite"/>
    </source>
</evidence>
<dbReference type="PANTHER" id="PTHR10333">
    <property type="entry name" value="INHIBITOR OF GROWTH PROTEIN"/>
    <property type="match status" value="1"/>
</dbReference>
<name>A0A2R2MLP8_LINAN</name>
<dbReference type="SMART" id="SM01408">
    <property type="entry name" value="ING"/>
    <property type="match status" value="1"/>
</dbReference>
<dbReference type="PROSITE" id="PS01359">
    <property type="entry name" value="ZF_PHD_1"/>
    <property type="match status" value="1"/>
</dbReference>
<dbReference type="InterPro" id="IPR019786">
    <property type="entry name" value="Zinc_finger_PHD-type_CS"/>
</dbReference>
<dbReference type="GO" id="GO:0045893">
    <property type="term" value="P:positive regulation of DNA-templated transcription"/>
    <property type="evidence" value="ECO:0007669"/>
    <property type="project" value="TreeGrafter"/>
</dbReference>
<dbReference type="GO" id="GO:0006325">
    <property type="term" value="P:chromatin organization"/>
    <property type="evidence" value="ECO:0007669"/>
    <property type="project" value="UniProtKB-KW"/>
</dbReference>
<gene>
    <name evidence="13" type="primary">LOC106174613</name>
</gene>
<dbReference type="GO" id="GO:0008270">
    <property type="term" value="F:zinc ion binding"/>
    <property type="evidence" value="ECO:0007669"/>
    <property type="project" value="UniProtKB-KW"/>
</dbReference>
<dbReference type="InterPro" id="IPR028651">
    <property type="entry name" value="ING_fam"/>
</dbReference>
<dbReference type="InterPro" id="IPR028643">
    <property type="entry name" value="ING1_PHD_Znf"/>
</dbReference>
<feature type="compositionally biased region" description="Basic and acidic residues" evidence="10">
    <location>
        <begin position="247"/>
        <end position="256"/>
    </location>
</feature>
<evidence type="ECO:0000256" key="1">
    <source>
        <dbReference type="ARBA" id="ARBA00004123"/>
    </source>
</evidence>
<keyword evidence="9" id="KW-0156">Chromatin regulator</keyword>
<feature type="binding site" evidence="7">
    <location>
        <position position="266"/>
    </location>
    <ligand>
        <name>Zn(2+)</name>
        <dbReference type="ChEBI" id="CHEBI:29105"/>
        <label>1</label>
    </ligand>
</feature>
<feature type="binding site" evidence="7">
    <location>
        <position position="293"/>
    </location>
    <ligand>
        <name>Zn(2+)</name>
        <dbReference type="ChEBI" id="CHEBI:29105"/>
        <label>1</label>
    </ligand>
</feature>
<evidence type="ECO:0000256" key="7">
    <source>
        <dbReference type="PIRSR" id="PIRSR628651-51"/>
    </source>
</evidence>
<dbReference type="AlphaFoldDB" id="A0A2R2MLP8"/>
<proteinExistence type="inferred from homology"/>
<evidence type="ECO:0000256" key="2">
    <source>
        <dbReference type="ARBA" id="ARBA00010210"/>
    </source>
</evidence>
<keyword evidence="5 7" id="KW-0862">Zinc</keyword>
<evidence type="ECO:0000256" key="8">
    <source>
        <dbReference type="PROSITE-ProRule" id="PRU00146"/>
    </source>
</evidence>
<feature type="compositionally biased region" description="Low complexity" evidence="10">
    <location>
        <begin position="133"/>
        <end position="144"/>
    </location>
</feature>
<organism evidence="12 13">
    <name type="scientific">Lingula anatina</name>
    <name type="common">Brachiopod</name>
    <name type="synonym">Lingula unguis</name>
    <dbReference type="NCBI Taxonomy" id="7574"/>
    <lineage>
        <taxon>Eukaryota</taxon>
        <taxon>Metazoa</taxon>
        <taxon>Spiralia</taxon>
        <taxon>Lophotrochozoa</taxon>
        <taxon>Brachiopoda</taxon>
        <taxon>Linguliformea</taxon>
        <taxon>Lingulata</taxon>
        <taxon>Lingulida</taxon>
        <taxon>Linguloidea</taxon>
        <taxon>Lingulidae</taxon>
        <taxon>Lingula</taxon>
    </lineage>
</organism>
<feature type="binding site" evidence="7">
    <location>
        <position position="268"/>
    </location>
    <ligand>
        <name>Zn(2+)</name>
        <dbReference type="ChEBI" id="CHEBI:29105"/>
        <label>1</label>
    </ligand>
</feature>
<dbReference type="PROSITE" id="PS50016">
    <property type="entry name" value="ZF_PHD_2"/>
    <property type="match status" value="1"/>
</dbReference>
<comment type="function">
    <text evidence="9">Component of an histone acetyltransferase complex.</text>
</comment>
<comment type="subunit">
    <text evidence="9">Component of an histone acetyltransferase complex. Interacts with H3K4me3 and to a lesser extent with H3K4me2.</text>
</comment>
<dbReference type="InterPro" id="IPR024610">
    <property type="entry name" value="ING_N_histone-binding"/>
</dbReference>
<keyword evidence="4 8" id="KW-0863">Zinc-finger</keyword>
<keyword evidence="3 7" id="KW-0479">Metal-binding</keyword>
<evidence type="ECO:0000259" key="11">
    <source>
        <dbReference type="PROSITE" id="PS50016"/>
    </source>
</evidence>
<feature type="compositionally biased region" description="Basic residues" evidence="10">
    <location>
        <begin position="237"/>
        <end position="246"/>
    </location>
</feature>
<feature type="binding site" evidence="7">
    <location>
        <position position="309"/>
    </location>
    <ligand>
        <name>Zn(2+)</name>
        <dbReference type="ChEBI" id="CHEBI:29105"/>
        <label>2</label>
    </ligand>
</feature>
<evidence type="ECO:0000313" key="13">
    <source>
        <dbReference type="RefSeq" id="XP_023931124.1"/>
    </source>
</evidence>
<feature type="region of interest" description="Disordered" evidence="10">
    <location>
        <begin position="197"/>
        <end position="256"/>
    </location>
</feature>
<dbReference type="Pfam" id="PF12998">
    <property type="entry name" value="ING"/>
    <property type="match status" value="1"/>
</dbReference>
<dbReference type="OrthoDB" id="5411773at2759"/>
<evidence type="ECO:0000256" key="3">
    <source>
        <dbReference type="ARBA" id="ARBA00022723"/>
    </source>
</evidence>
<feature type="binding site" evidence="7">
    <location>
        <position position="284"/>
    </location>
    <ligand>
        <name>Zn(2+)</name>
        <dbReference type="ChEBI" id="CHEBI:29105"/>
        <label>2</label>
    </ligand>
</feature>
<comment type="domain">
    <text evidence="9">The PHD-type zinc finger mediates the binding to H3K4me3.</text>
</comment>
<dbReference type="GO" id="GO:0005634">
    <property type="term" value="C:nucleus"/>
    <property type="evidence" value="ECO:0007669"/>
    <property type="project" value="UniProtKB-SubCell"/>
</dbReference>
<feature type="compositionally biased region" description="Basic and acidic residues" evidence="10">
    <location>
        <begin position="219"/>
        <end position="236"/>
    </location>
</feature>
<dbReference type="InterPro" id="IPR013083">
    <property type="entry name" value="Znf_RING/FYVE/PHD"/>
</dbReference>
<dbReference type="InterPro" id="IPR019787">
    <property type="entry name" value="Znf_PHD-finger"/>
</dbReference>
<evidence type="ECO:0000256" key="6">
    <source>
        <dbReference type="ARBA" id="ARBA00023242"/>
    </source>
</evidence>
<dbReference type="CDD" id="cd16857">
    <property type="entry name" value="ING_ING1_2"/>
    <property type="match status" value="1"/>
</dbReference>
<dbReference type="InterPro" id="IPR011011">
    <property type="entry name" value="Znf_FYVE_PHD"/>
</dbReference>